<feature type="compositionally biased region" description="Basic residues" evidence="1">
    <location>
        <begin position="1"/>
        <end position="11"/>
    </location>
</feature>
<gene>
    <name evidence="2" type="ORF">E2C01_048538</name>
</gene>
<feature type="region of interest" description="Disordered" evidence="1">
    <location>
        <begin position="1"/>
        <end position="24"/>
    </location>
</feature>
<dbReference type="AlphaFoldDB" id="A0A5B7GDP7"/>
<evidence type="ECO:0000313" key="2">
    <source>
        <dbReference type="EMBL" id="MPC54614.1"/>
    </source>
</evidence>
<organism evidence="2 3">
    <name type="scientific">Portunus trituberculatus</name>
    <name type="common">Swimming crab</name>
    <name type="synonym">Neptunus trituberculatus</name>
    <dbReference type="NCBI Taxonomy" id="210409"/>
    <lineage>
        <taxon>Eukaryota</taxon>
        <taxon>Metazoa</taxon>
        <taxon>Ecdysozoa</taxon>
        <taxon>Arthropoda</taxon>
        <taxon>Crustacea</taxon>
        <taxon>Multicrustacea</taxon>
        <taxon>Malacostraca</taxon>
        <taxon>Eumalacostraca</taxon>
        <taxon>Eucarida</taxon>
        <taxon>Decapoda</taxon>
        <taxon>Pleocyemata</taxon>
        <taxon>Brachyura</taxon>
        <taxon>Eubrachyura</taxon>
        <taxon>Portunoidea</taxon>
        <taxon>Portunidae</taxon>
        <taxon>Portuninae</taxon>
        <taxon>Portunus</taxon>
    </lineage>
</organism>
<sequence>MLGRGTRRHTRRQEPPGNILVPKALSGGVAARGREELCLCPQRPRKSICAREPQRQREAGSSSTTPYDRRGGGGVVDAAR</sequence>
<accession>A0A5B7GDP7</accession>
<evidence type="ECO:0000313" key="3">
    <source>
        <dbReference type="Proteomes" id="UP000324222"/>
    </source>
</evidence>
<evidence type="ECO:0000256" key="1">
    <source>
        <dbReference type="SAM" id="MobiDB-lite"/>
    </source>
</evidence>
<comment type="caution">
    <text evidence="2">The sequence shown here is derived from an EMBL/GenBank/DDBJ whole genome shotgun (WGS) entry which is preliminary data.</text>
</comment>
<name>A0A5B7GDP7_PORTR</name>
<keyword evidence="3" id="KW-1185">Reference proteome</keyword>
<reference evidence="2 3" key="1">
    <citation type="submission" date="2019-05" db="EMBL/GenBank/DDBJ databases">
        <title>Another draft genome of Portunus trituberculatus and its Hox gene families provides insights of decapod evolution.</title>
        <authorList>
            <person name="Jeong J.-H."/>
            <person name="Song I."/>
            <person name="Kim S."/>
            <person name="Choi T."/>
            <person name="Kim D."/>
            <person name="Ryu S."/>
            <person name="Kim W."/>
        </authorList>
    </citation>
    <scope>NUCLEOTIDE SEQUENCE [LARGE SCALE GENOMIC DNA]</scope>
    <source>
        <tissue evidence="2">Muscle</tissue>
    </source>
</reference>
<dbReference type="Proteomes" id="UP000324222">
    <property type="component" value="Unassembled WGS sequence"/>
</dbReference>
<protein>
    <submittedName>
        <fullName evidence="2">Uncharacterized protein</fullName>
    </submittedName>
</protein>
<dbReference type="EMBL" id="VSRR010012494">
    <property type="protein sequence ID" value="MPC54614.1"/>
    <property type="molecule type" value="Genomic_DNA"/>
</dbReference>
<proteinExistence type="predicted"/>
<feature type="region of interest" description="Disordered" evidence="1">
    <location>
        <begin position="45"/>
        <end position="80"/>
    </location>
</feature>